<dbReference type="SMART" id="SM00387">
    <property type="entry name" value="HATPase_c"/>
    <property type="match status" value="1"/>
</dbReference>
<sequence length="610" mass="68801">MIKLLGKAMRAFKNQELARKLVWINCLLILVPLAAMGVYTFASFQQAMEKNVGSYQLQTLKQVSLNIDTYMNELDRLTLTPYSYNEIMEFISSEREPGQPLSLEEIESLNRFVSSIFINGRLDIMGVSLYGEKGASYVVLPESQYVTTYKLDESADWLKQARSRFGQPTFITTHEVASTSGMSYQVFSIARELRSFDTGKTLGYIVIDIDPVSVRKLLQQAETSAKEVMYIVDDQGHVVIRRDDMQPVLELGALNGQGVMHSNGKGTDKQLVAYVTSDVTGWTTISTVLVRELMKDSLVVRNSIALVMLVCIGLAMTVSVIIAYRITLPLRKLSRLMRKVEQGELLVQFPVYSGDEVGRLGHSFNMMVSKLSELGYLLYETEIREKDAQIAALQSQINPHFLYNTLGSISMLAEVADNREIVTMSNNLGKLLRYSLSNRKEKVTLHDELVHVRGYMSIQKIRYEERIHYTEHVPEEVLGLHVIPLIIQPIVENAINHGIDKGIGTGHIQLSAAIHEHTLTITVEDDGIGLAKEELDRLRERMQHSKELGGQSGNGLLNVHRRIVLHYGETYGLTMESMPYQGLKVMITLPAQRVLNRDERKLTTNWLESG</sequence>
<dbReference type="PROSITE" id="PS50109">
    <property type="entry name" value="HIS_KIN"/>
    <property type="match status" value="1"/>
</dbReference>
<dbReference type="Gene3D" id="3.30.565.10">
    <property type="entry name" value="Histidine kinase-like ATPase, C-terminal domain"/>
    <property type="match status" value="1"/>
</dbReference>
<evidence type="ECO:0000259" key="13">
    <source>
        <dbReference type="PROSITE" id="PS50109"/>
    </source>
</evidence>
<evidence type="ECO:0000256" key="10">
    <source>
        <dbReference type="ARBA" id="ARBA00023012"/>
    </source>
</evidence>
<gene>
    <name evidence="15" type="ORF">ACFP56_15915</name>
</gene>
<protein>
    <recommendedName>
        <fullName evidence="3">histidine kinase</fullName>
        <ecNumber evidence="3">2.7.13.3</ecNumber>
    </recommendedName>
</protein>
<comment type="catalytic activity">
    <reaction evidence="1">
        <text>ATP + protein L-histidine = ADP + protein N-phospho-L-histidine.</text>
        <dbReference type="EC" id="2.7.13.3"/>
    </reaction>
</comment>
<dbReference type="SMART" id="SM00304">
    <property type="entry name" value="HAMP"/>
    <property type="match status" value="1"/>
</dbReference>
<dbReference type="GO" id="GO:0004673">
    <property type="term" value="F:protein histidine kinase activity"/>
    <property type="evidence" value="ECO:0007669"/>
    <property type="project" value="UniProtKB-EC"/>
</dbReference>
<evidence type="ECO:0000313" key="15">
    <source>
        <dbReference type="EMBL" id="MFC6334115.1"/>
    </source>
</evidence>
<evidence type="ECO:0000313" key="16">
    <source>
        <dbReference type="Proteomes" id="UP001596233"/>
    </source>
</evidence>
<dbReference type="EC" id="2.7.13.3" evidence="3"/>
<dbReference type="CDD" id="cd06225">
    <property type="entry name" value="HAMP"/>
    <property type="match status" value="1"/>
</dbReference>
<dbReference type="InterPro" id="IPR003660">
    <property type="entry name" value="HAMP_dom"/>
</dbReference>
<dbReference type="InterPro" id="IPR036890">
    <property type="entry name" value="HATPase_C_sf"/>
</dbReference>
<dbReference type="SUPFAM" id="SSF158472">
    <property type="entry name" value="HAMP domain-like"/>
    <property type="match status" value="1"/>
</dbReference>
<feature type="domain" description="Histidine kinase" evidence="13">
    <location>
        <begin position="486"/>
        <end position="593"/>
    </location>
</feature>
<dbReference type="InterPro" id="IPR050640">
    <property type="entry name" value="Bact_2-comp_sensor_kinase"/>
</dbReference>
<evidence type="ECO:0000256" key="9">
    <source>
        <dbReference type="ARBA" id="ARBA00022840"/>
    </source>
</evidence>
<keyword evidence="5" id="KW-0597">Phosphoprotein</keyword>
<dbReference type="InterPro" id="IPR005467">
    <property type="entry name" value="His_kinase_dom"/>
</dbReference>
<dbReference type="SUPFAM" id="SSF55874">
    <property type="entry name" value="ATPase domain of HSP90 chaperone/DNA topoisomerase II/histidine kinase"/>
    <property type="match status" value="1"/>
</dbReference>
<comment type="subcellular location">
    <subcellularLocation>
        <location evidence="2">Cell membrane</location>
        <topology evidence="2">Multi-pass membrane protein</topology>
    </subcellularLocation>
</comment>
<keyword evidence="7" id="KW-0547">Nucleotide-binding</keyword>
<dbReference type="InterPro" id="IPR003594">
    <property type="entry name" value="HATPase_dom"/>
</dbReference>
<keyword evidence="10" id="KW-0902">Two-component regulatory system</keyword>
<keyword evidence="4" id="KW-1003">Cell membrane</keyword>
<evidence type="ECO:0000256" key="8">
    <source>
        <dbReference type="ARBA" id="ARBA00022777"/>
    </source>
</evidence>
<evidence type="ECO:0000256" key="7">
    <source>
        <dbReference type="ARBA" id="ARBA00022741"/>
    </source>
</evidence>
<feature type="transmembrane region" description="Helical" evidence="12">
    <location>
        <begin position="21"/>
        <end position="42"/>
    </location>
</feature>
<dbReference type="PANTHER" id="PTHR34220:SF7">
    <property type="entry name" value="SENSOR HISTIDINE KINASE YPDA"/>
    <property type="match status" value="1"/>
</dbReference>
<name>A0ABW1V9G1_9BACL</name>
<dbReference type="PANTHER" id="PTHR34220">
    <property type="entry name" value="SENSOR HISTIDINE KINASE YPDA"/>
    <property type="match status" value="1"/>
</dbReference>
<dbReference type="EMBL" id="JBHSTE010000005">
    <property type="protein sequence ID" value="MFC6334115.1"/>
    <property type="molecule type" value="Genomic_DNA"/>
</dbReference>
<proteinExistence type="predicted"/>
<evidence type="ECO:0000256" key="11">
    <source>
        <dbReference type="ARBA" id="ARBA00023136"/>
    </source>
</evidence>
<keyword evidence="12" id="KW-0812">Transmembrane</keyword>
<dbReference type="Pfam" id="PF02518">
    <property type="entry name" value="HATPase_c"/>
    <property type="match status" value="1"/>
</dbReference>
<keyword evidence="11 12" id="KW-0472">Membrane</keyword>
<reference evidence="16" key="1">
    <citation type="journal article" date="2019" name="Int. J. Syst. Evol. Microbiol.">
        <title>The Global Catalogue of Microorganisms (GCM) 10K type strain sequencing project: providing services to taxonomists for standard genome sequencing and annotation.</title>
        <authorList>
            <consortium name="The Broad Institute Genomics Platform"/>
            <consortium name="The Broad Institute Genome Sequencing Center for Infectious Disease"/>
            <person name="Wu L."/>
            <person name="Ma J."/>
        </authorList>
    </citation>
    <scope>NUCLEOTIDE SEQUENCE [LARGE SCALE GENOMIC DNA]</scope>
    <source>
        <strain evidence="16">PCU 280</strain>
    </source>
</reference>
<accession>A0ABW1V9G1</accession>
<evidence type="ECO:0000256" key="6">
    <source>
        <dbReference type="ARBA" id="ARBA00022679"/>
    </source>
</evidence>
<dbReference type="Pfam" id="PF00672">
    <property type="entry name" value="HAMP"/>
    <property type="match status" value="1"/>
</dbReference>
<evidence type="ECO:0000256" key="1">
    <source>
        <dbReference type="ARBA" id="ARBA00000085"/>
    </source>
</evidence>
<evidence type="ECO:0000256" key="12">
    <source>
        <dbReference type="SAM" id="Phobius"/>
    </source>
</evidence>
<keyword evidence="9" id="KW-0067">ATP-binding</keyword>
<dbReference type="Pfam" id="PF06580">
    <property type="entry name" value="His_kinase"/>
    <property type="match status" value="1"/>
</dbReference>
<dbReference type="Proteomes" id="UP001596233">
    <property type="component" value="Unassembled WGS sequence"/>
</dbReference>
<evidence type="ECO:0000256" key="3">
    <source>
        <dbReference type="ARBA" id="ARBA00012438"/>
    </source>
</evidence>
<evidence type="ECO:0000256" key="4">
    <source>
        <dbReference type="ARBA" id="ARBA00022475"/>
    </source>
</evidence>
<dbReference type="PROSITE" id="PS50885">
    <property type="entry name" value="HAMP"/>
    <property type="match status" value="1"/>
</dbReference>
<organism evidence="15 16">
    <name type="scientific">Paenibacillus septentrionalis</name>
    <dbReference type="NCBI Taxonomy" id="429342"/>
    <lineage>
        <taxon>Bacteria</taxon>
        <taxon>Bacillati</taxon>
        <taxon>Bacillota</taxon>
        <taxon>Bacilli</taxon>
        <taxon>Bacillales</taxon>
        <taxon>Paenibacillaceae</taxon>
        <taxon>Paenibacillus</taxon>
    </lineage>
</organism>
<dbReference type="RefSeq" id="WP_379236303.1">
    <property type="nucleotide sequence ID" value="NZ_JBHSTE010000005.1"/>
</dbReference>
<dbReference type="Gene3D" id="6.10.340.10">
    <property type="match status" value="1"/>
</dbReference>
<keyword evidence="8 15" id="KW-0418">Kinase</keyword>
<keyword evidence="16" id="KW-1185">Reference proteome</keyword>
<feature type="domain" description="HAMP" evidence="14">
    <location>
        <begin position="324"/>
        <end position="376"/>
    </location>
</feature>
<evidence type="ECO:0000256" key="5">
    <source>
        <dbReference type="ARBA" id="ARBA00022553"/>
    </source>
</evidence>
<keyword evidence="6 15" id="KW-0808">Transferase</keyword>
<keyword evidence="12" id="KW-1133">Transmembrane helix</keyword>
<evidence type="ECO:0000256" key="2">
    <source>
        <dbReference type="ARBA" id="ARBA00004651"/>
    </source>
</evidence>
<evidence type="ECO:0000259" key="14">
    <source>
        <dbReference type="PROSITE" id="PS50885"/>
    </source>
</evidence>
<feature type="transmembrane region" description="Helical" evidence="12">
    <location>
        <begin position="304"/>
        <end position="328"/>
    </location>
</feature>
<comment type="caution">
    <text evidence="15">The sequence shown here is derived from an EMBL/GenBank/DDBJ whole genome shotgun (WGS) entry which is preliminary data.</text>
</comment>
<dbReference type="InterPro" id="IPR010559">
    <property type="entry name" value="Sig_transdc_His_kin_internal"/>
</dbReference>